<keyword evidence="10" id="KW-1185">Reference proteome</keyword>
<dbReference type="STRING" id="930991.A0A0D0E6I1"/>
<evidence type="ECO:0000256" key="3">
    <source>
        <dbReference type="ARBA" id="ARBA00022448"/>
    </source>
</evidence>
<dbReference type="InterPro" id="IPR038665">
    <property type="entry name" value="Voltage-dep_anion_channel_sf"/>
</dbReference>
<keyword evidence="4" id="KW-1003">Cell membrane</keyword>
<keyword evidence="7 8" id="KW-0472">Membrane</keyword>
<organism evidence="9 10">
    <name type="scientific">Paxillus rubicundulus Ve08.2h10</name>
    <dbReference type="NCBI Taxonomy" id="930991"/>
    <lineage>
        <taxon>Eukaryota</taxon>
        <taxon>Fungi</taxon>
        <taxon>Dikarya</taxon>
        <taxon>Basidiomycota</taxon>
        <taxon>Agaricomycotina</taxon>
        <taxon>Agaricomycetes</taxon>
        <taxon>Agaricomycetidae</taxon>
        <taxon>Boletales</taxon>
        <taxon>Paxilineae</taxon>
        <taxon>Paxillaceae</taxon>
        <taxon>Paxillus</taxon>
    </lineage>
</organism>
<sequence length="295" mass="33368">MADLLCTLYRHWWLDIAVSILCRWDIVHIMITHQGHSLETMNLSWLLPVVTLVVGGGNHSTSSYAILTPGCAPYRHLLIDTYYDICSLYISSQPHIQMSKGTHNSIRLLSSRACQAGILRYPADWLRAEGLLRSSITGETIEVICIVTAFALWVFGTTWMVFAFFSLWHSPRRGRIPFCLTFWSMIFPSGVYAIYALASATTSSSMFLRSWGAIYAVGTLLLWIPIAVQTVGMIPSGRIFDAPSLEAGIDRSERQMRNRHDSIMGLRKKFLQFLSDTGAFARADFVRLEQRYSIK</sequence>
<dbReference type="Gene3D" id="1.50.10.150">
    <property type="entry name" value="Voltage-dependent anion channel"/>
    <property type="match status" value="2"/>
</dbReference>
<evidence type="ECO:0000256" key="4">
    <source>
        <dbReference type="ARBA" id="ARBA00022475"/>
    </source>
</evidence>
<evidence type="ECO:0000256" key="2">
    <source>
        <dbReference type="ARBA" id="ARBA00008566"/>
    </source>
</evidence>
<dbReference type="EMBL" id="KN824952">
    <property type="protein sequence ID" value="KIK97109.1"/>
    <property type="molecule type" value="Genomic_DNA"/>
</dbReference>
<feature type="transmembrane region" description="Helical" evidence="8">
    <location>
        <begin position="141"/>
        <end position="168"/>
    </location>
</feature>
<keyword evidence="3" id="KW-0813">Transport</keyword>
<evidence type="ECO:0000256" key="6">
    <source>
        <dbReference type="ARBA" id="ARBA00022989"/>
    </source>
</evidence>
<feature type="transmembrane region" description="Helical" evidence="8">
    <location>
        <begin position="210"/>
        <end position="228"/>
    </location>
</feature>
<comment type="similarity">
    <text evidence="2">Belongs to the tellurite-resistance/dicarboxylate transporter (TDT) family.</text>
</comment>
<comment type="subcellular location">
    <subcellularLocation>
        <location evidence="1">Cell membrane</location>
        <topology evidence="1">Multi-pass membrane protein</topology>
    </subcellularLocation>
</comment>
<dbReference type="GO" id="GO:0000319">
    <property type="term" value="F:sulfite transmembrane transporter activity"/>
    <property type="evidence" value="ECO:0007669"/>
    <property type="project" value="TreeGrafter"/>
</dbReference>
<name>A0A0D0E6I1_9AGAM</name>
<dbReference type="Proteomes" id="UP000054538">
    <property type="component" value="Unassembled WGS sequence"/>
</dbReference>
<evidence type="ECO:0000256" key="5">
    <source>
        <dbReference type="ARBA" id="ARBA00022692"/>
    </source>
</evidence>
<dbReference type="OrthoDB" id="1099at2759"/>
<dbReference type="Pfam" id="PF03595">
    <property type="entry name" value="SLAC1"/>
    <property type="match status" value="2"/>
</dbReference>
<evidence type="ECO:0000313" key="10">
    <source>
        <dbReference type="Proteomes" id="UP000054538"/>
    </source>
</evidence>
<proteinExistence type="inferred from homology"/>
<dbReference type="AlphaFoldDB" id="A0A0D0E6I1"/>
<dbReference type="InterPro" id="IPR004695">
    <property type="entry name" value="SLAC1/Mae1/Ssu1/TehA"/>
</dbReference>
<protein>
    <submittedName>
        <fullName evidence="9">Uncharacterized protein</fullName>
    </submittedName>
</protein>
<accession>A0A0D0E6I1</accession>
<evidence type="ECO:0000256" key="1">
    <source>
        <dbReference type="ARBA" id="ARBA00004651"/>
    </source>
</evidence>
<gene>
    <name evidence="9" type="ORF">PAXRUDRAFT_254337</name>
</gene>
<keyword evidence="5 8" id="KW-0812">Transmembrane</keyword>
<keyword evidence="6 8" id="KW-1133">Transmembrane helix</keyword>
<reference evidence="9 10" key="1">
    <citation type="submission" date="2014-04" db="EMBL/GenBank/DDBJ databases">
        <authorList>
            <consortium name="DOE Joint Genome Institute"/>
            <person name="Kuo A."/>
            <person name="Kohler A."/>
            <person name="Jargeat P."/>
            <person name="Nagy L.G."/>
            <person name="Floudas D."/>
            <person name="Copeland A."/>
            <person name="Barry K.W."/>
            <person name="Cichocki N."/>
            <person name="Veneault-Fourrey C."/>
            <person name="LaButti K."/>
            <person name="Lindquist E.A."/>
            <person name="Lipzen A."/>
            <person name="Lundell T."/>
            <person name="Morin E."/>
            <person name="Murat C."/>
            <person name="Sun H."/>
            <person name="Tunlid A."/>
            <person name="Henrissat B."/>
            <person name="Grigoriev I.V."/>
            <person name="Hibbett D.S."/>
            <person name="Martin F."/>
            <person name="Nordberg H.P."/>
            <person name="Cantor M.N."/>
            <person name="Hua S.X."/>
        </authorList>
    </citation>
    <scope>NUCLEOTIDE SEQUENCE [LARGE SCALE GENOMIC DNA]</scope>
    <source>
        <strain evidence="9 10">Ve08.2h10</strain>
    </source>
</reference>
<evidence type="ECO:0000313" key="9">
    <source>
        <dbReference type="EMBL" id="KIK97109.1"/>
    </source>
</evidence>
<dbReference type="InterPro" id="IPR051629">
    <property type="entry name" value="Sulfite_efflux_TDT"/>
</dbReference>
<evidence type="ECO:0000256" key="7">
    <source>
        <dbReference type="ARBA" id="ARBA00023136"/>
    </source>
</evidence>
<reference evidence="10" key="2">
    <citation type="submission" date="2015-01" db="EMBL/GenBank/DDBJ databases">
        <title>Evolutionary Origins and Diversification of the Mycorrhizal Mutualists.</title>
        <authorList>
            <consortium name="DOE Joint Genome Institute"/>
            <consortium name="Mycorrhizal Genomics Consortium"/>
            <person name="Kohler A."/>
            <person name="Kuo A."/>
            <person name="Nagy L.G."/>
            <person name="Floudas D."/>
            <person name="Copeland A."/>
            <person name="Barry K.W."/>
            <person name="Cichocki N."/>
            <person name="Veneault-Fourrey C."/>
            <person name="LaButti K."/>
            <person name="Lindquist E.A."/>
            <person name="Lipzen A."/>
            <person name="Lundell T."/>
            <person name="Morin E."/>
            <person name="Murat C."/>
            <person name="Riley R."/>
            <person name="Ohm R."/>
            <person name="Sun H."/>
            <person name="Tunlid A."/>
            <person name="Henrissat B."/>
            <person name="Grigoriev I.V."/>
            <person name="Hibbett D.S."/>
            <person name="Martin F."/>
        </authorList>
    </citation>
    <scope>NUCLEOTIDE SEQUENCE [LARGE SCALE GENOMIC DNA]</scope>
    <source>
        <strain evidence="10">Ve08.2h10</strain>
    </source>
</reference>
<dbReference type="HOGENOM" id="CLU_030057_5_0_1"/>
<dbReference type="GO" id="GO:0005886">
    <property type="term" value="C:plasma membrane"/>
    <property type="evidence" value="ECO:0007669"/>
    <property type="project" value="UniProtKB-SubCell"/>
</dbReference>
<feature type="transmembrane region" description="Helical" evidence="8">
    <location>
        <begin position="180"/>
        <end position="198"/>
    </location>
</feature>
<dbReference type="InParanoid" id="A0A0D0E6I1"/>
<dbReference type="PANTHER" id="PTHR31686:SF3">
    <property type="entry name" value="ACID TRANSPORT PROTEIN, PUTATIVE (AFU_ORTHOLOGUE AFUA_4G09410)-RELATED"/>
    <property type="match status" value="1"/>
</dbReference>
<dbReference type="PANTHER" id="PTHR31686">
    <property type="match status" value="1"/>
</dbReference>
<evidence type="ECO:0000256" key="8">
    <source>
        <dbReference type="SAM" id="Phobius"/>
    </source>
</evidence>